<dbReference type="EMBL" id="LAZR01000490">
    <property type="protein sequence ID" value="KKN66790.1"/>
    <property type="molecule type" value="Genomic_DNA"/>
</dbReference>
<organism evidence="1">
    <name type="scientific">marine sediment metagenome</name>
    <dbReference type="NCBI Taxonomy" id="412755"/>
    <lineage>
        <taxon>unclassified sequences</taxon>
        <taxon>metagenomes</taxon>
        <taxon>ecological metagenomes</taxon>
    </lineage>
</organism>
<dbReference type="AlphaFoldDB" id="A0A0F9SD67"/>
<protein>
    <submittedName>
        <fullName evidence="1">Uncharacterized protein</fullName>
    </submittedName>
</protein>
<accession>A0A0F9SD67</accession>
<comment type="caution">
    <text evidence="1">The sequence shown here is derived from an EMBL/GenBank/DDBJ whole genome shotgun (WGS) entry which is preliminary data.</text>
</comment>
<sequence>MKVSIGFNRHLETEWLTQTASWVAKDIEGDELKSQIDLMLAPVFTSQVAKDKTRNLLFGIWNKLPAHIPKAFQDDAAKLIMEHSELNLVFHWGMMLAKYPFFYLVVGQIGRLTKLNDAFLYAQLEQRVVENFGDTSTIKRSMQFVVRTLINLDLLANPKQGLYQTQKPIKVDSSSVKAWLVEASLYSESQSSRSLTTISDAPVWFPFELHFQASDLSQNGRLEVHHQSSDVIVFINNQ</sequence>
<proteinExistence type="predicted"/>
<reference evidence="1" key="1">
    <citation type="journal article" date="2015" name="Nature">
        <title>Complex archaea that bridge the gap between prokaryotes and eukaryotes.</title>
        <authorList>
            <person name="Spang A."/>
            <person name="Saw J.H."/>
            <person name="Jorgensen S.L."/>
            <person name="Zaremba-Niedzwiedzka K."/>
            <person name="Martijn J."/>
            <person name="Lind A.E."/>
            <person name="van Eijk R."/>
            <person name="Schleper C."/>
            <person name="Guy L."/>
            <person name="Ettema T.J."/>
        </authorList>
    </citation>
    <scope>NUCLEOTIDE SEQUENCE</scope>
</reference>
<gene>
    <name evidence="1" type="ORF">LCGC14_0467820</name>
</gene>
<evidence type="ECO:0000313" key="1">
    <source>
        <dbReference type="EMBL" id="KKN66790.1"/>
    </source>
</evidence>
<name>A0A0F9SD67_9ZZZZ</name>